<evidence type="ECO:0000259" key="7">
    <source>
        <dbReference type="PROSITE" id="PS50125"/>
    </source>
</evidence>
<feature type="domain" description="Guanylate cyclase" evidence="7">
    <location>
        <begin position="363"/>
        <end position="495"/>
    </location>
</feature>
<keyword evidence="9" id="KW-1185">Reference proteome</keyword>
<feature type="transmembrane region" description="Helical" evidence="6">
    <location>
        <begin position="27"/>
        <end position="43"/>
    </location>
</feature>
<reference evidence="8 9" key="1">
    <citation type="submission" date="2023-05" db="EMBL/GenBank/DDBJ databases">
        <title>Chelatococcus sp. nov., a moderately thermophilic bacterium isolated from hot spring microbial mat.</title>
        <authorList>
            <person name="Hu C.-J."/>
            <person name="Li W.-J."/>
        </authorList>
    </citation>
    <scope>NUCLEOTIDE SEQUENCE [LARGE SCALE GENOMIC DNA]</scope>
    <source>
        <strain evidence="8 9">SYSU G07232</strain>
    </source>
</reference>
<protein>
    <submittedName>
        <fullName evidence="8">Adenylate/guanylate cyclase domain-containing protein</fullName>
    </submittedName>
</protein>
<feature type="transmembrane region" description="Helical" evidence="6">
    <location>
        <begin position="245"/>
        <end position="263"/>
    </location>
</feature>
<dbReference type="PROSITE" id="PS50125">
    <property type="entry name" value="GUANYLATE_CYCLASE_2"/>
    <property type="match status" value="1"/>
</dbReference>
<dbReference type="PANTHER" id="PTHR43081">
    <property type="entry name" value="ADENYLATE CYCLASE, TERMINAL-DIFFERENTIATION SPECIFIC-RELATED"/>
    <property type="match status" value="1"/>
</dbReference>
<dbReference type="SMART" id="SM00044">
    <property type="entry name" value="CYCc"/>
    <property type="match status" value="1"/>
</dbReference>
<gene>
    <name evidence="8" type="ORF">QNA08_07955</name>
</gene>
<feature type="transmembrane region" description="Helical" evidence="6">
    <location>
        <begin position="299"/>
        <end position="322"/>
    </location>
</feature>
<feature type="transmembrane region" description="Helical" evidence="6">
    <location>
        <begin position="191"/>
        <end position="209"/>
    </location>
</feature>
<dbReference type="Pfam" id="PF05231">
    <property type="entry name" value="MASE1"/>
    <property type="match status" value="1"/>
</dbReference>
<evidence type="ECO:0000256" key="6">
    <source>
        <dbReference type="SAM" id="Phobius"/>
    </source>
</evidence>
<sequence>MISLAGWAALYFALSLAADRLAGGPDGVVAVWPAAGLALFLTLSYGRRGLLPIAIGAFLSAAPAWASPGMMLVQILLGAASLAGAVAGAGAYDALADHHRTMQTIGRLRPGHPFRGHPAAPGATRAPAGAGSLMLGGSVFAEPMRMIALLVGGGLGFSLVGAAVGTLVLHLSNAFPGSERLADLPGRFTPWFIADLAGAVLVAPFLIAWSESGPWGRVPAAVAALWAGLIAVSLGALATELPPNLENATVLLLLGPALAAAAFTTSARAFTTILLTGATMALAVVLSHDPDKPTEAEVVTLLLVQLYIVSISFTHLILYAAIAENRRSIAERVNLAKHFSPNMVELIAKLGRPFEKPRRQVATVLFCDLRNFTSLSERAGPEATMELLRAFHRTMSDIVFAHGGTLDRYIGDGLMAVFGVPEPAPDDALRALRCAEDMTAALAALNDRRRSRDLPPLDMGIGLHTGEVVLGEIGSESTLSVTVVGDTVNAASRLQALSREIGAAIVMSNETLGAAKALPAARELALVGHLAHVGHVHLRGRRQETDTWALMRPAASAPPAAASGDASG</sequence>
<dbReference type="SUPFAM" id="SSF55073">
    <property type="entry name" value="Nucleotide cyclase"/>
    <property type="match status" value="1"/>
</dbReference>
<feature type="transmembrane region" description="Helical" evidence="6">
    <location>
        <begin position="270"/>
        <end position="287"/>
    </location>
</feature>
<dbReference type="Proteomes" id="UP001321492">
    <property type="component" value="Unassembled WGS sequence"/>
</dbReference>
<dbReference type="RefSeq" id="WP_283740164.1">
    <property type="nucleotide sequence ID" value="NZ_JASJEV010000004.1"/>
</dbReference>
<evidence type="ECO:0000313" key="9">
    <source>
        <dbReference type="Proteomes" id="UP001321492"/>
    </source>
</evidence>
<keyword evidence="3 6" id="KW-0812">Transmembrane</keyword>
<evidence type="ECO:0000256" key="5">
    <source>
        <dbReference type="ARBA" id="ARBA00023136"/>
    </source>
</evidence>
<dbReference type="CDD" id="cd07302">
    <property type="entry name" value="CHD"/>
    <property type="match status" value="1"/>
</dbReference>
<evidence type="ECO:0000256" key="2">
    <source>
        <dbReference type="ARBA" id="ARBA00022475"/>
    </source>
</evidence>
<evidence type="ECO:0000256" key="3">
    <source>
        <dbReference type="ARBA" id="ARBA00022692"/>
    </source>
</evidence>
<feature type="transmembrane region" description="Helical" evidence="6">
    <location>
        <begin position="221"/>
        <end position="239"/>
    </location>
</feature>
<dbReference type="Pfam" id="PF00211">
    <property type="entry name" value="Guanylate_cyc"/>
    <property type="match status" value="1"/>
</dbReference>
<proteinExistence type="predicted"/>
<feature type="transmembrane region" description="Helical" evidence="6">
    <location>
        <begin position="72"/>
        <end position="92"/>
    </location>
</feature>
<keyword evidence="5 6" id="KW-0472">Membrane</keyword>
<name>A0ABT7AFN0_9HYPH</name>
<dbReference type="PANTHER" id="PTHR43081:SF1">
    <property type="entry name" value="ADENYLATE CYCLASE, TERMINAL-DIFFERENTIATION SPECIFIC"/>
    <property type="match status" value="1"/>
</dbReference>
<feature type="transmembrane region" description="Helical" evidence="6">
    <location>
        <begin position="147"/>
        <end position="171"/>
    </location>
</feature>
<dbReference type="InterPro" id="IPR007895">
    <property type="entry name" value="MASE1"/>
</dbReference>
<dbReference type="InterPro" id="IPR029787">
    <property type="entry name" value="Nucleotide_cyclase"/>
</dbReference>
<keyword evidence="4 6" id="KW-1133">Transmembrane helix</keyword>
<evidence type="ECO:0000256" key="4">
    <source>
        <dbReference type="ARBA" id="ARBA00022989"/>
    </source>
</evidence>
<comment type="caution">
    <text evidence="8">The sequence shown here is derived from an EMBL/GenBank/DDBJ whole genome shotgun (WGS) entry which is preliminary data.</text>
</comment>
<evidence type="ECO:0000256" key="1">
    <source>
        <dbReference type="ARBA" id="ARBA00004651"/>
    </source>
</evidence>
<dbReference type="InterPro" id="IPR050697">
    <property type="entry name" value="Adenylyl/Guanylyl_Cyclase_3/4"/>
</dbReference>
<dbReference type="Gene3D" id="3.30.70.1230">
    <property type="entry name" value="Nucleotide cyclase"/>
    <property type="match status" value="1"/>
</dbReference>
<keyword evidence="2" id="KW-1003">Cell membrane</keyword>
<dbReference type="EMBL" id="JASJEV010000004">
    <property type="protein sequence ID" value="MDJ1158164.1"/>
    <property type="molecule type" value="Genomic_DNA"/>
</dbReference>
<dbReference type="InterPro" id="IPR001054">
    <property type="entry name" value="A/G_cyclase"/>
</dbReference>
<feature type="transmembrane region" description="Helical" evidence="6">
    <location>
        <begin position="50"/>
        <end position="66"/>
    </location>
</feature>
<organism evidence="8 9">
    <name type="scientific">Chelatococcus albus</name>
    <dbReference type="NCBI Taxonomy" id="3047466"/>
    <lineage>
        <taxon>Bacteria</taxon>
        <taxon>Pseudomonadati</taxon>
        <taxon>Pseudomonadota</taxon>
        <taxon>Alphaproteobacteria</taxon>
        <taxon>Hyphomicrobiales</taxon>
        <taxon>Chelatococcaceae</taxon>
        <taxon>Chelatococcus</taxon>
    </lineage>
</organism>
<accession>A0ABT7AFN0</accession>
<evidence type="ECO:0000313" key="8">
    <source>
        <dbReference type="EMBL" id="MDJ1158164.1"/>
    </source>
</evidence>
<comment type="subcellular location">
    <subcellularLocation>
        <location evidence="1">Cell membrane</location>
        <topology evidence="1">Multi-pass membrane protein</topology>
    </subcellularLocation>
</comment>